<proteinExistence type="predicted"/>
<organism evidence="1 2">
    <name type="scientific">[Actinobacillus] rossii</name>
    <dbReference type="NCBI Taxonomy" id="123820"/>
    <lineage>
        <taxon>Bacteria</taxon>
        <taxon>Pseudomonadati</taxon>
        <taxon>Pseudomonadota</taxon>
        <taxon>Gammaproteobacteria</taxon>
        <taxon>Pasteurellales</taxon>
        <taxon>Pasteurellaceae</taxon>
    </lineage>
</organism>
<dbReference type="Proteomes" id="UP000254649">
    <property type="component" value="Unassembled WGS sequence"/>
</dbReference>
<evidence type="ECO:0000313" key="2">
    <source>
        <dbReference type="Proteomes" id="UP000254649"/>
    </source>
</evidence>
<dbReference type="AlphaFoldDB" id="A0A380U422"/>
<dbReference type="OrthoDB" id="5681777at2"/>
<dbReference type="InterPro" id="IPR021502">
    <property type="entry name" value="DUF3158"/>
</dbReference>
<reference evidence="1 2" key="1">
    <citation type="submission" date="2018-06" db="EMBL/GenBank/DDBJ databases">
        <authorList>
            <consortium name="Pathogen Informatics"/>
            <person name="Doyle S."/>
        </authorList>
    </citation>
    <scope>NUCLEOTIDE SEQUENCE [LARGE SCALE GENOMIC DNA]</scope>
    <source>
        <strain evidence="1 2">NCTC10801</strain>
    </source>
</reference>
<name>A0A380U422_9PAST</name>
<sequence>MKLISEDMYRELARNADINNVLKQLFSHLGTEADYKILFEQVQQARSVFMDYQLDMVQRVRDSELQNLPIFMIKDKSSSSGGTFLRWRSMNHTGTGETVWHPLLTDKNVPEPLRNQLVAVEKDRILVNMQVSIFNYILRQLSECASKIEKVDKAQ</sequence>
<protein>
    <submittedName>
        <fullName evidence="1">Protein of uncharacterized function (DUF3158)</fullName>
    </submittedName>
</protein>
<dbReference type="Pfam" id="PF11358">
    <property type="entry name" value="DUF3158"/>
    <property type="match status" value="1"/>
</dbReference>
<keyword evidence="2" id="KW-1185">Reference proteome</keyword>
<gene>
    <name evidence="1" type="ORF">NCTC10801_02473</name>
</gene>
<dbReference type="EMBL" id="UFRQ01000003">
    <property type="protein sequence ID" value="SUT95461.1"/>
    <property type="molecule type" value="Genomic_DNA"/>
</dbReference>
<evidence type="ECO:0000313" key="1">
    <source>
        <dbReference type="EMBL" id="SUT95461.1"/>
    </source>
</evidence>
<accession>A0A380U422</accession>